<dbReference type="GO" id="GO:0003887">
    <property type="term" value="F:DNA-directed DNA polymerase activity"/>
    <property type="evidence" value="ECO:0007669"/>
    <property type="project" value="UniProtKB-KW"/>
</dbReference>
<keyword evidence="4 6" id="KW-0239">DNA-directed DNA polymerase</keyword>
<dbReference type="InterPro" id="IPR004805">
    <property type="entry name" value="DnaE2/DnaE/PolC"/>
</dbReference>
<organism evidence="6 7">
    <name type="scientific">Candidatus Berkelbacteria bacterium Gr01-1014_85</name>
    <dbReference type="NCBI Taxonomy" id="2017150"/>
    <lineage>
        <taxon>Bacteria</taxon>
        <taxon>Candidatus Berkelbacteria</taxon>
    </lineage>
</organism>
<sequence length="753" mass="84740">MPEFVHLHTHSHYSLLDGLAKVDQLIDRAKELNMTALALTDHGVMYGAIEFYQKAKKAGLKPILGVEAYLAPRKLTDKTPKIDSVYYHQILLAETLEGYQNLLKIVSKAHLEGMYYKPRIDLEFLAEHAKGIIATSSCLGGMIPQALLQDDYPKAEQLVAKFIDIFGKNNFFIELQHHPKMADQIKANPLLIRLARQFDLGLVATGDIHYTFHEEKEAHEVLLAVNTGAQLDQQDRMTLAEIDLHMESPEFFAEKFAETPEALSNTVKIAERCQLELKLGDNLLPQYQVPDGLNDNQYLEKLCLEKFDYRYRQENPELQEKARQQLAFELATIQRMGFASYFLIVQDFVNWAKDAGIYVGPGRGSAAGSIVAYILKITDLDPISYGFLFERFLNPDRISMPDIDMDFADDRRGEVIQYVKEKYGDDHVAGIITFGTMMSRAAVRDVGRALGMTYGEVDVVAKLIPPPVQGRHIPLKSALTMVPELQQRYDQEPAIKRLIDLSVQLEGTVRHASQHACAIVITPRPLTEYCPVQAAQKGDVGQVTQYSMKPIEDIGLLKMDFLGLSNLTVMRNATRLIEKVYGVKVDIHNLPLNDEKTYSLLSAGDTTGVFQLESEGMKRYIRELKPSVFGDIVAMVSLYRPGPMQFIPSYIARKHGREKIEYDHPKLESSFKETYGIPVYQEQVMQASKDLAGFTGGEADTLRKAMGKKIAKLMAEVKVKFIAGCAEASNIDRATATRIFHRHRDCRGRADGA</sequence>
<name>A0A554JAQ9_9BACT</name>
<dbReference type="EMBL" id="VMFD01000044">
    <property type="protein sequence ID" value="TSC65414.1"/>
    <property type="molecule type" value="Genomic_DNA"/>
</dbReference>
<dbReference type="InterPro" id="IPR016195">
    <property type="entry name" value="Pol/histidinol_Pase-like"/>
</dbReference>
<dbReference type="GO" id="GO:0006260">
    <property type="term" value="P:DNA replication"/>
    <property type="evidence" value="ECO:0007669"/>
    <property type="project" value="UniProtKB-KW"/>
</dbReference>
<dbReference type="InterPro" id="IPR004013">
    <property type="entry name" value="PHP_dom"/>
</dbReference>
<dbReference type="InterPro" id="IPR041931">
    <property type="entry name" value="DNA_pol3_alpha_thumb_dom"/>
</dbReference>
<evidence type="ECO:0000313" key="7">
    <source>
        <dbReference type="Proteomes" id="UP000316253"/>
    </source>
</evidence>
<dbReference type="AlphaFoldDB" id="A0A554JAQ9"/>
<dbReference type="Gene3D" id="1.10.10.1600">
    <property type="entry name" value="Bacterial DNA polymerase III alpha subunit, thumb domain"/>
    <property type="match status" value="1"/>
</dbReference>
<dbReference type="SUPFAM" id="SSF89550">
    <property type="entry name" value="PHP domain-like"/>
    <property type="match status" value="1"/>
</dbReference>
<evidence type="ECO:0000313" key="6">
    <source>
        <dbReference type="EMBL" id="TSC65414.1"/>
    </source>
</evidence>
<gene>
    <name evidence="6" type="ORF">CEO22_483</name>
</gene>
<evidence type="ECO:0000256" key="1">
    <source>
        <dbReference type="ARBA" id="ARBA00022679"/>
    </source>
</evidence>
<protein>
    <submittedName>
        <fullName evidence="6">DNA-directed DNA polymerase III PolC</fullName>
    </submittedName>
</protein>
<dbReference type="CDD" id="cd12113">
    <property type="entry name" value="PHP_PolIIIA_DnaE3"/>
    <property type="match status" value="1"/>
</dbReference>
<dbReference type="Pfam" id="PF02811">
    <property type="entry name" value="PHP"/>
    <property type="match status" value="1"/>
</dbReference>
<dbReference type="Gene3D" id="3.20.20.140">
    <property type="entry name" value="Metal-dependent hydrolases"/>
    <property type="match status" value="1"/>
</dbReference>
<keyword evidence="1" id="KW-0808">Transferase</keyword>
<dbReference type="InterPro" id="IPR011708">
    <property type="entry name" value="DNA_pol3_alpha_NTPase_dom"/>
</dbReference>
<dbReference type="InterPro" id="IPR003141">
    <property type="entry name" value="Pol/His_phosphatase_N"/>
</dbReference>
<evidence type="ECO:0000256" key="4">
    <source>
        <dbReference type="ARBA" id="ARBA00022932"/>
    </source>
</evidence>
<feature type="domain" description="Polymerase/histidinol phosphatase N-terminal" evidence="5">
    <location>
        <begin position="5"/>
        <end position="72"/>
    </location>
</feature>
<evidence type="ECO:0000259" key="5">
    <source>
        <dbReference type="SMART" id="SM00481"/>
    </source>
</evidence>
<dbReference type="PANTHER" id="PTHR32294:SF0">
    <property type="entry name" value="DNA POLYMERASE III SUBUNIT ALPHA"/>
    <property type="match status" value="1"/>
</dbReference>
<keyword evidence="2" id="KW-0548">Nucleotidyltransferase</keyword>
<proteinExistence type="predicted"/>
<evidence type="ECO:0000256" key="2">
    <source>
        <dbReference type="ARBA" id="ARBA00022695"/>
    </source>
</evidence>
<dbReference type="GO" id="GO:0008408">
    <property type="term" value="F:3'-5' exonuclease activity"/>
    <property type="evidence" value="ECO:0007669"/>
    <property type="project" value="InterPro"/>
</dbReference>
<dbReference type="Proteomes" id="UP000316253">
    <property type="component" value="Unassembled WGS sequence"/>
</dbReference>
<keyword evidence="3" id="KW-0235">DNA replication</keyword>
<accession>A0A554JAQ9</accession>
<dbReference type="SMART" id="SM00481">
    <property type="entry name" value="POLIIIAc"/>
    <property type="match status" value="1"/>
</dbReference>
<dbReference type="Pfam" id="PF07733">
    <property type="entry name" value="DNA_pol3_alpha"/>
    <property type="match status" value="1"/>
</dbReference>
<comment type="caution">
    <text evidence="6">The sequence shown here is derived from an EMBL/GenBank/DDBJ whole genome shotgun (WGS) entry which is preliminary data.</text>
</comment>
<reference evidence="6 7" key="1">
    <citation type="submission" date="2017-08" db="EMBL/GenBank/DDBJ databases">
        <title>Mechanisms for carbon and nitrogen cycling indicate functional differentiation within the Candidate Phyla Radiation.</title>
        <authorList>
            <person name="Danczak R.E."/>
            <person name="Johnston M.D."/>
            <person name="Kenah C."/>
            <person name="Slattery M."/>
            <person name="Wrighton K.C."/>
            <person name="Wilkins M.J."/>
        </authorList>
    </citation>
    <scope>NUCLEOTIDE SEQUENCE [LARGE SCALE GENOMIC DNA]</scope>
    <source>
        <strain evidence="6">Gr01-1014_85</strain>
    </source>
</reference>
<evidence type="ECO:0000256" key="3">
    <source>
        <dbReference type="ARBA" id="ARBA00022705"/>
    </source>
</evidence>
<dbReference type="NCBIfam" id="TIGR00594">
    <property type="entry name" value="polc"/>
    <property type="match status" value="1"/>
</dbReference>
<dbReference type="Pfam" id="PF17657">
    <property type="entry name" value="DNA_pol3_finger"/>
    <property type="match status" value="1"/>
</dbReference>
<dbReference type="PANTHER" id="PTHR32294">
    <property type="entry name" value="DNA POLYMERASE III SUBUNIT ALPHA"/>
    <property type="match status" value="1"/>
</dbReference>
<dbReference type="InterPro" id="IPR040982">
    <property type="entry name" value="DNA_pol3_finger"/>
</dbReference>